<evidence type="ECO:0000313" key="6">
    <source>
        <dbReference type="Proteomes" id="UP000636264"/>
    </source>
</evidence>
<proteinExistence type="inferred from homology"/>
<dbReference type="GO" id="GO:0004725">
    <property type="term" value="F:protein tyrosine phosphatase activity"/>
    <property type="evidence" value="ECO:0007669"/>
    <property type="project" value="UniProtKB-EC"/>
</dbReference>
<dbReference type="Proteomes" id="UP000636264">
    <property type="component" value="Unassembled WGS sequence"/>
</dbReference>
<dbReference type="Gene3D" id="3.20.20.140">
    <property type="entry name" value="Metal-dependent hydrolases"/>
    <property type="match status" value="1"/>
</dbReference>
<dbReference type="AlphaFoldDB" id="A0A916W386"/>
<accession>A0A916W386</accession>
<dbReference type="EC" id="3.1.3.48" evidence="2"/>
<evidence type="ECO:0000256" key="1">
    <source>
        <dbReference type="ARBA" id="ARBA00005750"/>
    </source>
</evidence>
<evidence type="ECO:0000256" key="3">
    <source>
        <dbReference type="ARBA" id="ARBA00022801"/>
    </source>
</evidence>
<keyword evidence="6" id="KW-1185">Reference proteome</keyword>
<comment type="catalytic activity">
    <reaction evidence="4">
        <text>O-phospho-L-tyrosyl-[protein] + H2O = L-tyrosyl-[protein] + phosphate</text>
        <dbReference type="Rhea" id="RHEA:10684"/>
        <dbReference type="Rhea" id="RHEA-COMP:10136"/>
        <dbReference type="Rhea" id="RHEA-COMP:20101"/>
        <dbReference type="ChEBI" id="CHEBI:15377"/>
        <dbReference type="ChEBI" id="CHEBI:43474"/>
        <dbReference type="ChEBI" id="CHEBI:46858"/>
        <dbReference type="ChEBI" id="CHEBI:61978"/>
        <dbReference type="EC" id="3.1.3.48"/>
    </reaction>
</comment>
<name>A0A916W386_9HYPH</name>
<dbReference type="PANTHER" id="PTHR39181">
    <property type="entry name" value="TYROSINE-PROTEIN PHOSPHATASE YWQE"/>
    <property type="match status" value="1"/>
</dbReference>
<reference evidence="5" key="1">
    <citation type="journal article" date="2014" name="Int. J. Syst. Evol. Microbiol.">
        <title>Complete genome sequence of Corynebacterium casei LMG S-19264T (=DSM 44701T), isolated from a smear-ripened cheese.</title>
        <authorList>
            <consortium name="US DOE Joint Genome Institute (JGI-PGF)"/>
            <person name="Walter F."/>
            <person name="Albersmeier A."/>
            <person name="Kalinowski J."/>
            <person name="Ruckert C."/>
        </authorList>
    </citation>
    <scope>NUCLEOTIDE SEQUENCE</scope>
    <source>
        <strain evidence="5">CGMCC 1.15320</strain>
    </source>
</reference>
<keyword evidence="3" id="KW-0378">Hydrolase</keyword>
<dbReference type="GO" id="GO:0030145">
    <property type="term" value="F:manganese ion binding"/>
    <property type="evidence" value="ECO:0007669"/>
    <property type="project" value="InterPro"/>
</dbReference>
<evidence type="ECO:0000256" key="4">
    <source>
        <dbReference type="ARBA" id="ARBA00051722"/>
    </source>
</evidence>
<dbReference type="PIRSF" id="PIRSF016557">
    <property type="entry name" value="Caps_synth_CpsB"/>
    <property type="match status" value="1"/>
</dbReference>
<dbReference type="EMBL" id="BMIF01000004">
    <property type="protein sequence ID" value="GGA62664.1"/>
    <property type="molecule type" value="Genomic_DNA"/>
</dbReference>
<organism evidence="5 6">
    <name type="scientific">Nitratireductor aestuarii</name>
    <dbReference type="NCBI Taxonomy" id="1735103"/>
    <lineage>
        <taxon>Bacteria</taxon>
        <taxon>Pseudomonadati</taxon>
        <taxon>Pseudomonadota</taxon>
        <taxon>Alphaproteobacteria</taxon>
        <taxon>Hyphomicrobiales</taxon>
        <taxon>Phyllobacteriaceae</taxon>
        <taxon>Nitratireductor</taxon>
    </lineage>
</organism>
<dbReference type="SUPFAM" id="SSF89550">
    <property type="entry name" value="PHP domain-like"/>
    <property type="match status" value="1"/>
</dbReference>
<evidence type="ECO:0000313" key="5">
    <source>
        <dbReference type="EMBL" id="GGA62664.1"/>
    </source>
</evidence>
<dbReference type="InterPro" id="IPR016195">
    <property type="entry name" value="Pol/histidinol_Pase-like"/>
</dbReference>
<sequence length="248" mass="26940">MARIAVRDGVRIMACTPHIMPGLYNNEASGIRKRIDDFQKALAEEGIGLKLVMGADVHVAPDLVEKLKAGVVPTLHGSRYFLLEPPHEVVPPNFEKLVHRLLEAGYVPVLTHPERLSWAASHYAIIDRVNRAGCLMQITASSVLGGFGPRAQTLALRMLDEGRVDILASDAHGDHGRVPGLSKARQFLSERYGSQLADTLVIRKPAQILKNEVVEVAVRDGGGAASVAGKPRTKSVRLGRFVGWIKNA</sequence>
<comment type="similarity">
    <text evidence="1">Belongs to the metallo-dependent hydrolases superfamily. CpsB/CapC family.</text>
</comment>
<evidence type="ECO:0000256" key="2">
    <source>
        <dbReference type="ARBA" id="ARBA00013064"/>
    </source>
</evidence>
<dbReference type="Pfam" id="PF19567">
    <property type="entry name" value="CpsB_CapC"/>
    <property type="match status" value="1"/>
</dbReference>
<gene>
    <name evidence="5" type="ORF">GCM10011385_15540</name>
</gene>
<protein>
    <recommendedName>
        <fullName evidence="2">protein-tyrosine-phosphatase</fullName>
        <ecNumber evidence="2">3.1.3.48</ecNumber>
    </recommendedName>
</protein>
<comment type="caution">
    <text evidence="5">The sequence shown here is derived from an EMBL/GenBank/DDBJ whole genome shotgun (WGS) entry which is preliminary data.</text>
</comment>
<dbReference type="PANTHER" id="PTHR39181:SF1">
    <property type="entry name" value="TYROSINE-PROTEIN PHOSPHATASE YWQE"/>
    <property type="match status" value="1"/>
</dbReference>
<reference evidence="5" key="2">
    <citation type="submission" date="2020-09" db="EMBL/GenBank/DDBJ databases">
        <authorList>
            <person name="Sun Q."/>
            <person name="Zhou Y."/>
        </authorList>
    </citation>
    <scope>NUCLEOTIDE SEQUENCE</scope>
    <source>
        <strain evidence="5">CGMCC 1.15320</strain>
    </source>
</reference>
<dbReference type="InterPro" id="IPR016667">
    <property type="entry name" value="Caps_polysacc_synth_CpsB/CapC"/>
</dbReference>